<proteinExistence type="predicted"/>
<name>A0A0E9QXI2_ANGAN</name>
<protein>
    <submittedName>
        <fullName evidence="1">Uncharacterized protein</fullName>
    </submittedName>
</protein>
<reference evidence="1" key="2">
    <citation type="journal article" date="2015" name="Fish Shellfish Immunol.">
        <title>Early steps in the European eel (Anguilla anguilla)-Vibrio vulnificus interaction in the gills: Role of the RtxA13 toxin.</title>
        <authorList>
            <person name="Callol A."/>
            <person name="Pajuelo D."/>
            <person name="Ebbesson L."/>
            <person name="Teles M."/>
            <person name="MacKenzie S."/>
            <person name="Amaro C."/>
        </authorList>
    </citation>
    <scope>NUCLEOTIDE SEQUENCE</scope>
</reference>
<evidence type="ECO:0000313" key="1">
    <source>
        <dbReference type="EMBL" id="JAH21554.1"/>
    </source>
</evidence>
<dbReference type="EMBL" id="GBXM01087023">
    <property type="protein sequence ID" value="JAH21554.1"/>
    <property type="molecule type" value="Transcribed_RNA"/>
</dbReference>
<dbReference type="AlphaFoldDB" id="A0A0E9QXI2"/>
<reference evidence="1" key="1">
    <citation type="submission" date="2014-11" db="EMBL/GenBank/DDBJ databases">
        <authorList>
            <person name="Amaro Gonzalez C."/>
        </authorList>
    </citation>
    <scope>NUCLEOTIDE SEQUENCE</scope>
</reference>
<sequence length="45" mass="5131">MPAIPPPTSELKVLKAFSKIRFIHSHSKMGIGQSWGLLRFFELAY</sequence>
<accession>A0A0E9QXI2</accession>
<organism evidence="1">
    <name type="scientific">Anguilla anguilla</name>
    <name type="common">European freshwater eel</name>
    <name type="synonym">Muraena anguilla</name>
    <dbReference type="NCBI Taxonomy" id="7936"/>
    <lineage>
        <taxon>Eukaryota</taxon>
        <taxon>Metazoa</taxon>
        <taxon>Chordata</taxon>
        <taxon>Craniata</taxon>
        <taxon>Vertebrata</taxon>
        <taxon>Euteleostomi</taxon>
        <taxon>Actinopterygii</taxon>
        <taxon>Neopterygii</taxon>
        <taxon>Teleostei</taxon>
        <taxon>Anguilliformes</taxon>
        <taxon>Anguillidae</taxon>
        <taxon>Anguilla</taxon>
    </lineage>
</organism>